<organism evidence="3 4">
    <name type="scientific">Deinococcus budaensis</name>
    <dbReference type="NCBI Taxonomy" id="1665626"/>
    <lineage>
        <taxon>Bacteria</taxon>
        <taxon>Thermotogati</taxon>
        <taxon>Deinococcota</taxon>
        <taxon>Deinococci</taxon>
        <taxon>Deinococcales</taxon>
        <taxon>Deinococcaceae</taxon>
        <taxon>Deinococcus</taxon>
    </lineage>
</organism>
<keyword evidence="4" id="KW-1185">Reference proteome</keyword>
<name>A0A7W8GH53_9DEIO</name>
<reference evidence="3 4" key="1">
    <citation type="submission" date="2020-08" db="EMBL/GenBank/DDBJ databases">
        <title>Genomic Encyclopedia of Type Strains, Phase IV (KMG-IV): sequencing the most valuable type-strain genomes for metagenomic binning, comparative biology and taxonomic classification.</title>
        <authorList>
            <person name="Goeker M."/>
        </authorList>
    </citation>
    <scope>NUCLEOTIDE SEQUENCE [LARGE SCALE GENOMIC DNA]</scope>
    <source>
        <strain evidence="3 4">DSM 101791</strain>
    </source>
</reference>
<proteinExistence type="predicted"/>
<dbReference type="InterPro" id="IPR028932">
    <property type="entry name" value="TerB-C"/>
</dbReference>
<feature type="domain" description="TerB N-terminal" evidence="1">
    <location>
        <begin position="20"/>
        <end position="214"/>
    </location>
</feature>
<dbReference type="RefSeq" id="WP_184030906.1">
    <property type="nucleotide sequence ID" value="NZ_JACHFN010000013.1"/>
</dbReference>
<comment type="caution">
    <text evidence="3">The sequence shown here is derived from an EMBL/GenBank/DDBJ whole genome shotgun (WGS) entry which is preliminary data.</text>
</comment>
<dbReference type="EMBL" id="JACHFN010000013">
    <property type="protein sequence ID" value="MBB5235572.1"/>
    <property type="molecule type" value="Genomic_DNA"/>
</dbReference>
<dbReference type="Pfam" id="PF13208">
    <property type="entry name" value="TerB_N"/>
    <property type="match status" value="1"/>
</dbReference>
<evidence type="ECO:0008006" key="5">
    <source>
        <dbReference type="Google" id="ProtNLM"/>
    </source>
</evidence>
<gene>
    <name evidence="3" type="ORF">HNQ09_003029</name>
</gene>
<sequence>MPRRPAPPHGRRWLALQKRRATRGSFLFDARQWVSTAHSAVPHAPLKAYWTTYADLNTEQRQWYFYWRTRFRSGEALPTDLSYVFLHTYEILHGVGFENPAVAFAQLERLWQSYRTQHPSLDRYLVDWLSDFVHYYELTGADSAGWLARAPRFRTFASGDEIIEAWLASEDRAALTEGVFQALITYRPSENKFYRDSADQADLQATLQRAVLLTDAYHHQVHGESVFTALAPQQVREHSRQAFSGAVFEGEAVERETTRVRAFRDDGRLIAHLTVAVRYAENLARRRAGFRSLLRGVDIEPELAAYLDEHLYPRVRPSIQIDAERLTALQRDSSEIRERLMEDVLLEDTRLEVPPATVSPVPEPVEVRTYLLPEETPEGHLTDLEAVADILDALLAPGRDLLDQLRQRAWEAPPSALRVPGGSFLSSLVDQVNEAAQARLGDVLLAEEHGALVVLEDYRDELEYLLALTAQDPRATAPASGPWTDLARRLTPLQLVVLQRLGHAPVPLRDLDALALQHGTMGSVVLEEMNAAALDTVGDLLTDPYLDPITLEEAHRFGVLRTLSAAGLTSPEAKA</sequence>
<dbReference type="AlphaFoldDB" id="A0A7W8GH53"/>
<evidence type="ECO:0000313" key="4">
    <source>
        <dbReference type="Proteomes" id="UP000525389"/>
    </source>
</evidence>
<dbReference type="InterPro" id="IPR025266">
    <property type="entry name" value="TerB_N"/>
</dbReference>
<evidence type="ECO:0000259" key="1">
    <source>
        <dbReference type="Pfam" id="PF13208"/>
    </source>
</evidence>
<accession>A0A7W8GH53</accession>
<dbReference type="Proteomes" id="UP000525389">
    <property type="component" value="Unassembled WGS sequence"/>
</dbReference>
<evidence type="ECO:0000313" key="3">
    <source>
        <dbReference type="EMBL" id="MBB5235572.1"/>
    </source>
</evidence>
<feature type="domain" description="TerB-C" evidence="2">
    <location>
        <begin position="313"/>
        <end position="463"/>
    </location>
</feature>
<protein>
    <recommendedName>
        <fullName evidence="5">TerB-C domain-containing protein</fullName>
    </recommendedName>
</protein>
<dbReference type="Pfam" id="PF15615">
    <property type="entry name" value="TerB_C"/>
    <property type="match status" value="1"/>
</dbReference>
<evidence type="ECO:0000259" key="2">
    <source>
        <dbReference type="Pfam" id="PF15615"/>
    </source>
</evidence>